<dbReference type="AlphaFoldDB" id="A0A6G0T406"/>
<dbReference type="EMBL" id="VYZN01000060">
    <property type="protein sequence ID" value="KAE9525480.1"/>
    <property type="molecule type" value="Genomic_DNA"/>
</dbReference>
<comment type="caution">
    <text evidence="1">The sequence shown here is derived from an EMBL/GenBank/DDBJ whole genome shotgun (WGS) entry which is preliminary data.</text>
</comment>
<evidence type="ECO:0000313" key="2">
    <source>
        <dbReference type="Proteomes" id="UP000475862"/>
    </source>
</evidence>
<keyword evidence="2" id="KW-1185">Reference proteome</keyword>
<sequence>MNTFIIGRKKCSCSPKDLKFNTRLRVPHLKLFLAFNINRFSKGSLSDFNYNLRQVGTALLYIKRWGGPRTRIPLTLIFGENFKGAEVKNRSIFTVPNVVDRHKKKNKNKNKKKTHIIVKSIHSSLRSESKNTELNQYKLDGLICENIFLYYYDNILCSRVVLHVHHSKHRMTDDIWEHRNLTVCVREREGMRGKRGGELTSIDGGSDTIRYTFIVFTINDDFSRGTDER</sequence>
<gene>
    <name evidence="1" type="ORF">AGLY_014280</name>
</gene>
<dbReference type="Proteomes" id="UP000475862">
    <property type="component" value="Unassembled WGS sequence"/>
</dbReference>
<name>A0A6G0T406_APHGL</name>
<proteinExistence type="predicted"/>
<protein>
    <submittedName>
        <fullName evidence="1">Uncharacterized protein</fullName>
    </submittedName>
</protein>
<organism evidence="1 2">
    <name type="scientific">Aphis glycines</name>
    <name type="common">Soybean aphid</name>
    <dbReference type="NCBI Taxonomy" id="307491"/>
    <lineage>
        <taxon>Eukaryota</taxon>
        <taxon>Metazoa</taxon>
        <taxon>Ecdysozoa</taxon>
        <taxon>Arthropoda</taxon>
        <taxon>Hexapoda</taxon>
        <taxon>Insecta</taxon>
        <taxon>Pterygota</taxon>
        <taxon>Neoptera</taxon>
        <taxon>Paraneoptera</taxon>
        <taxon>Hemiptera</taxon>
        <taxon>Sternorrhyncha</taxon>
        <taxon>Aphidomorpha</taxon>
        <taxon>Aphidoidea</taxon>
        <taxon>Aphididae</taxon>
        <taxon>Aphidini</taxon>
        <taxon>Aphis</taxon>
        <taxon>Aphis</taxon>
    </lineage>
</organism>
<reference evidence="1 2" key="1">
    <citation type="submission" date="2019-08" db="EMBL/GenBank/DDBJ databases">
        <title>The genome of the soybean aphid Biotype 1, its phylome, world population structure and adaptation to the North American continent.</title>
        <authorList>
            <person name="Giordano R."/>
            <person name="Donthu R.K."/>
            <person name="Hernandez A.G."/>
            <person name="Wright C.L."/>
            <person name="Zimin A.V."/>
        </authorList>
    </citation>
    <scope>NUCLEOTIDE SEQUENCE [LARGE SCALE GENOMIC DNA]</scope>
    <source>
        <tissue evidence="1">Whole aphids</tissue>
    </source>
</reference>
<evidence type="ECO:0000313" key="1">
    <source>
        <dbReference type="EMBL" id="KAE9525480.1"/>
    </source>
</evidence>
<accession>A0A6G0T406</accession>